<reference evidence="2 3" key="1">
    <citation type="submission" date="2019-04" db="EMBL/GenBank/DDBJ databases">
        <title>Mesorhizobium composti sp. nov., isolated from compost.</title>
        <authorList>
            <person name="Lin S.-Y."/>
            <person name="Hameed A."/>
            <person name="Hsieh Y.-T."/>
            <person name="Young C.-C."/>
        </authorList>
    </citation>
    <scope>NUCLEOTIDE SEQUENCE [LARGE SCALE GENOMIC DNA]</scope>
    <source>
        <strain evidence="2 3">CC-YTH430</strain>
    </source>
</reference>
<keyword evidence="3" id="KW-1185">Reference proteome</keyword>
<dbReference type="RefSeq" id="WP_136353269.1">
    <property type="nucleotide sequence ID" value="NZ_SSNY01000001.1"/>
</dbReference>
<dbReference type="Proteomes" id="UP000306441">
    <property type="component" value="Unassembled WGS sequence"/>
</dbReference>
<sequence>MQKRTGFGVGLAGGDLLLAPMVVWLRLPALMGEASHPDHWPRESFRAVAEKAAAATEGLVAAQISMAVSVASFWPELLSGQVPSIWNGVALQRSVDAALRPAGRRVRANYRRLSAKASG</sequence>
<keyword evidence="1" id="KW-0812">Transmembrane</keyword>
<organism evidence="2 3">
    <name type="scientific">Ollibium composti</name>
    <dbReference type="NCBI Taxonomy" id="2675109"/>
    <lineage>
        <taxon>Bacteria</taxon>
        <taxon>Pseudomonadati</taxon>
        <taxon>Pseudomonadota</taxon>
        <taxon>Alphaproteobacteria</taxon>
        <taxon>Hyphomicrobiales</taxon>
        <taxon>Phyllobacteriaceae</taxon>
        <taxon>Ollibium</taxon>
    </lineage>
</organism>
<evidence type="ECO:0000313" key="2">
    <source>
        <dbReference type="EMBL" id="THF59767.1"/>
    </source>
</evidence>
<comment type="caution">
    <text evidence="2">The sequence shown here is derived from an EMBL/GenBank/DDBJ whole genome shotgun (WGS) entry which is preliminary data.</text>
</comment>
<evidence type="ECO:0000256" key="1">
    <source>
        <dbReference type="SAM" id="Phobius"/>
    </source>
</evidence>
<proteinExistence type="predicted"/>
<gene>
    <name evidence="2" type="ORF">E6C48_01550</name>
</gene>
<evidence type="ECO:0000313" key="3">
    <source>
        <dbReference type="Proteomes" id="UP000306441"/>
    </source>
</evidence>
<accession>A0ABY2QD25</accession>
<protein>
    <submittedName>
        <fullName evidence="2">Uncharacterized protein</fullName>
    </submittedName>
</protein>
<dbReference type="EMBL" id="SSNY01000001">
    <property type="protein sequence ID" value="THF59767.1"/>
    <property type="molecule type" value="Genomic_DNA"/>
</dbReference>
<keyword evidence="1" id="KW-1133">Transmembrane helix</keyword>
<name>A0ABY2QD25_9HYPH</name>
<feature type="transmembrane region" description="Helical" evidence="1">
    <location>
        <begin position="6"/>
        <end position="25"/>
    </location>
</feature>
<keyword evidence="1" id="KW-0472">Membrane</keyword>